<keyword evidence="4" id="KW-1185">Reference proteome</keyword>
<gene>
    <name evidence="3" type="ORF">RCL2_000309900</name>
    <name evidence="2" type="ORF">RclHR1_00100007</name>
</gene>
<dbReference type="SUPFAM" id="SSF81383">
    <property type="entry name" value="F-box domain"/>
    <property type="match status" value="1"/>
</dbReference>
<protein>
    <recommendedName>
        <fullName evidence="1">F-box domain-containing protein</fullName>
    </recommendedName>
</protein>
<dbReference type="Proteomes" id="UP000615446">
    <property type="component" value="Unassembled WGS sequence"/>
</dbReference>
<name>A0A2Z6Q0C3_9GLOM</name>
<dbReference type="SUPFAM" id="SSF52047">
    <property type="entry name" value="RNI-like"/>
    <property type="match status" value="1"/>
</dbReference>
<reference evidence="3" key="2">
    <citation type="submission" date="2019-10" db="EMBL/GenBank/DDBJ databases">
        <title>Conservation and host-specific expression of non-tandemly repeated heterogenous ribosome RNA gene in arbuscular mycorrhizal fungi.</title>
        <authorList>
            <person name="Maeda T."/>
            <person name="Kobayashi Y."/>
            <person name="Nakagawa T."/>
            <person name="Ezawa T."/>
            <person name="Yamaguchi K."/>
            <person name="Bino T."/>
            <person name="Nishimoto Y."/>
            <person name="Shigenobu S."/>
            <person name="Kawaguchi M."/>
        </authorList>
    </citation>
    <scope>NUCLEOTIDE SEQUENCE</scope>
    <source>
        <strain evidence="3">HR1</strain>
    </source>
</reference>
<sequence length="477" mass="56629">MTSPYLPDDCIYDILKFLQDCHSTLFNCSLVNRFWCKATVPLLYANPFIKQNKSIILTLIPCFDKFEMKNQLNFFGIDNIREDYKPLFEYPKYLKVYDYSLVNSTILRFLYNQYQNQNQYQRNKLIEIGSMFHQLILYHGINIEKFNVNVEFINFFSPYYNVEIVNKFLDNVSSIHCLNLKELKIYSMSQNKFDVAKKFCEIIQKQNNLEKFTISRYLFNNIFSSLEFQKHSLNSIEFLFIDLTNISLKNFINLYKLKCLKFYNCKDTSPLDRYEILKFASFKLRKLEFSSNTWNENIEPTIIKYLGTSLQGLSLNDKLTISTVDLITLEITIVYGRNKINYSLIFSHFKNLRIRKLNINVISSHHHDISEMFMNIAGNLSTNVKEISFKFFSHYIHMQSCIKKFFENCHNYLEKINLNSSYLIRPEFFKIILNYIESGNNNLTILSLNRKKVVLNDEVVKLLEEIKVKGVKIIVDH</sequence>
<dbReference type="AlphaFoldDB" id="A0A2Z6Q0C3"/>
<dbReference type="Pfam" id="PF00646">
    <property type="entry name" value="F-box"/>
    <property type="match status" value="1"/>
</dbReference>
<proteinExistence type="predicted"/>
<dbReference type="EMBL" id="BLAL01000017">
    <property type="protein sequence ID" value="GES75677.1"/>
    <property type="molecule type" value="Genomic_DNA"/>
</dbReference>
<dbReference type="Proteomes" id="UP000247702">
    <property type="component" value="Unassembled WGS sequence"/>
</dbReference>
<evidence type="ECO:0000313" key="3">
    <source>
        <dbReference type="EMBL" id="GES75677.1"/>
    </source>
</evidence>
<organism evidence="2 4">
    <name type="scientific">Rhizophagus clarus</name>
    <dbReference type="NCBI Taxonomy" id="94130"/>
    <lineage>
        <taxon>Eukaryota</taxon>
        <taxon>Fungi</taxon>
        <taxon>Fungi incertae sedis</taxon>
        <taxon>Mucoromycota</taxon>
        <taxon>Glomeromycotina</taxon>
        <taxon>Glomeromycetes</taxon>
        <taxon>Glomerales</taxon>
        <taxon>Glomeraceae</taxon>
        <taxon>Rhizophagus</taxon>
    </lineage>
</organism>
<accession>A0A2Z6Q0C3</accession>
<comment type="caution">
    <text evidence="2">The sequence shown here is derived from an EMBL/GenBank/DDBJ whole genome shotgun (WGS) entry which is preliminary data.</text>
</comment>
<feature type="domain" description="F-box" evidence="1">
    <location>
        <begin position="6"/>
        <end position="37"/>
    </location>
</feature>
<evidence type="ECO:0000259" key="1">
    <source>
        <dbReference type="Pfam" id="PF00646"/>
    </source>
</evidence>
<evidence type="ECO:0000313" key="2">
    <source>
        <dbReference type="EMBL" id="GBB83203.1"/>
    </source>
</evidence>
<evidence type="ECO:0000313" key="4">
    <source>
        <dbReference type="Proteomes" id="UP000247702"/>
    </source>
</evidence>
<dbReference type="InterPro" id="IPR001810">
    <property type="entry name" value="F-box_dom"/>
</dbReference>
<reference evidence="2 4" key="1">
    <citation type="submission" date="2017-11" db="EMBL/GenBank/DDBJ databases">
        <title>The genome of Rhizophagus clarus HR1 reveals common genetic basis of auxotrophy among arbuscular mycorrhizal fungi.</title>
        <authorList>
            <person name="Kobayashi Y."/>
        </authorList>
    </citation>
    <scope>NUCLEOTIDE SEQUENCE [LARGE SCALE GENOMIC DNA]</scope>
    <source>
        <strain evidence="2 4">HR1</strain>
    </source>
</reference>
<dbReference type="InterPro" id="IPR036047">
    <property type="entry name" value="F-box-like_dom_sf"/>
</dbReference>
<dbReference type="STRING" id="94130.A0A2Z6Q0C3"/>
<dbReference type="EMBL" id="BEXD01000002">
    <property type="protein sequence ID" value="GBB83203.1"/>
    <property type="molecule type" value="Genomic_DNA"/>
</dbReference>
<dbReference type="CDD" id="cd09917">
    <property type="entry name" value="F-box_SF"/>
    <property type="match status" value="1"/>
</dbReference>
<dbReference type="OrthoDB" id="2360999at2759"/>